<keyword evidence="7" id="KW-0804">Transcription</keyword>
<dbReference type="SMART" id="SM00614">
    <property type="entry name" value="ZnF_BED"/>
    <property type="match status" value="1"/>
</dbReference>
<organism evidence="11 12">
    <name type="scientific">Cirrhinus molitorella</name>
    <name type="common">mud carp</name>
    <dbReference type="NCBI Taxonomy" id="172907"/>
    <lineage>
        <taxon>Eukaryota</taxon>
        <taxon>Metazoa</taxon>
        <taxon>Chordata</taxon>
        <taxon>Craniata</taxon>
        <taxon>Vertebrata</taxon>
        <taxon>Euteleostomi</taxon>
        <taxon>Actinopterygii</taxon>
        <taxon>Neopterygii</taxon>
        <taxon>Teleostei</taxon>
        <taxon>Ostariophysi</taxon>
        <taxon>Cypriniformes</taxon>
        <taxon>Cyprinidae</taxon>
        <taxon>Labeoninae</taxon>
        <taxon>Labeonini</taxon>
        <taxon>Cirrhinus</taxon>
    </lineage>
</organism>
<sequence>MNLNTFDRDSLLKKSNTRSEIWNYFGFLPDETGKPIDDGKPICRECLQRIQAKGGNTSNLIKHLRTHPTSFAEYTKNQNHAALTGTQSHSATPSTRKLQPTINSLFERSKKYEATSKEAAVLNRAVAEFICLDQIPIYTVDRFGFKQLVKKLNNKYELPSRNFFMNNEIPKLYTETRETIKAELEGSGFYACTTDLWTSRTMQSYMAVTAQFITKDWQMQSWCLGCAELNSDHTAESLSEAFSEMLEEQWGLNLHDMAGITTDNASNNIKAFSDCNWIPCFGHNLDLAVHKGLSVDHVGNTLSRLRRTISAFSRSAKLTRQLKSKQADLGVPQHKLIHDEPTRWGSAYDMVERFLEQQQAVCAVLADNRNKWHLMPKDLDVTAMEAMKNVLGPLREFTDALSGEQHPTISSVLPLLWKTESILTVSASDSQLSSRIKDCIRSDLQNRYNQKEVQTTLNCCTFLDPRFKDTFVSDVHKVEARFQQQAEERLVHAVPSAKIPSQPNFGCPKAGLSGLLAGILNEKRGATEDDVMVSAAEPQQKLRRELEIYHKMPETDARDDPLKWWRLNEGSFPVLSVFAKRYLCISATSCASERIFSTSGNICSPSEQG</sequence>
<evidence type="ECO:0000313" key="11">
    <source>
        <dbReference type="EMBL" id="KAL1246521.1"/>
    </source>
</evidence>
<dbReference type="Pfam" id="PF05699">
    <property type="entry name" value="Dimer_Tnp_hAT"/>
    <property type="match status" value="1"/>
</dbReference>
<dbReference type="PROSITE" id="PS50808">
    <property type="entry name" value="ZF_BED"/>
    <property type="match status" value="1"/>
</dbReference>
<dbReference type="InterPro" id="IPR012337">
    <property type="entry name" value="RNaseH-like_sf"/>
</dbReference>
<evidence type="ECO:0000259" key="10">
    <source>
        <dbReference type="PROSITE" id="PS50808"/>
    </source>
</evidence>
<dbReference type="EMBL" id="JAYMGO010000229">
    <property type="protein sequence ID" value="KAL1246521.1"/>
    <property type="molecule type" value="Genomic_DNA"/>
</dbReference>
<evidence type="ECO:0000256" key="6">
    <source>
        <dbReference type="ARBA" id="ARBA00023125"/>
    </source>
</evidence>
<name>A0ABR3L3E1_9TELE</name>
<feature type="domain" description="BED-type" evidence="10">
    <location>
        <begin position="16"/>
        <end position="74"/>
    </location>
</feature>
<gene>
    <name evidence="11" type="ORF">QQF64_034655</name>
</gene>
<comment type="caution">
    <text evidence="11">The sequence shown here is derived from an EMBL/GenBank/DDBJ whole genome shotgun (WGS) entry which is preliminary data.</text>
</comment>
<evidence type="ECO:0000256" key="3">
    <source>
        <dbReference type="ARBA" id="ARBA00022771"/>
    </source>
</evidence>
<dbReference type="Proteomes" id="UP001558613">
    <property type="component" value="Unassembled WGS sequence"/>
</dbReference>
<comment type="subcellular location">
    <subcellularLocation>
        <location evidence="1">Nucleus</location>
    </subcellularLocation>
</comment>
<dbReference type="InterPro" id="IPR036236">
    <property type="entry name" value="Znf_C2H2_sf"/>
</dbReference>
<evidence type="ECO:0000256" key="2">
    <source>
        <dbReference type="ARBA" id="ARBA00022723"/>
    </source>
</evidence>
<keyword evidence="8" id="KW-0539">Nucleus</keyword>
<dbReference type="SUPFAM" id="SSF57667">
    <property type="entry name" value="beta-beta-alpha zinc fingers"/>
    <property type="match status" value="1"/>
</dbReference>
<evidence type="ECO:0000256" key="9">
    <source>
        <dbReference type="PROSITE-ProRule" id="PRU00027"/>
    </source>
</evidence>
<evidence type="ECO:0000256" key="8">
    <source>
        <dbReference type="ARBA" id="ARBA00023242"/>
    </source>
</evidence>
<protein>
    <recommendedName>
        <fullName evidence="10">BED-type domain-containing protein</fullName>
    </recommendedName>
</protein>
<evidence type="ECO:0000256" key="4">
    <source>
        <dbReference type="ARBA" id="ARBA00022833"/>
    </source>
</evidence>
<evidence type="ECO:0000256" key="7">
    <source>
        <dbReference type="ARBA" id="ARBA00023163"/>
    </source>
</evidence>
<dbReference type="PANTHER" id="PTHR46481:SF9">
    <property type="entry name" value="ZINC FINGER BED DOMAIN-CONTAINING PROTEIN 1-LIKE"/>
    <property type="match status" value="1"/>
</dbReference>
<accession>A0ABR3L3E1</accession>
<dbReference type="SUPFAM" id="SSF53098">
    <property type="entry name" value="Ribonuclease H-like"/>
    <property type="match status" value="1"/>
</dbReference>
<dbReference type="Pfam" id="PF02892">
    <property type="entry name" value="zf-BED"/>
    <property type="match status" value="1"/>
</dbReference>
<reference evidence="11 12" key="1">
    <citation type="submission" date="2023-09" db="EMBL/GenBank/DDBJ databases">
        <authorList>
            <person name="Wang M."/>
        </authorList>
    </citation>
    <scope>NUCLEOTIDE SEQUENCE [LARGE SCALE GENOMIC DNA]</scope>
    <source>
        <strain evidence="11">GT-2023</strain>
        <tissue evidence="11">Liver</tissue>
    </source>
</reference>
<keyword evidence="3 9" id="KW-0863">Zinc-finger</keyword>
<evidence type="ECO:0000256" key="5">
    <source>
        <dbReference type="ARBA" id="ARBA00023015"/>
    </source>
</evidence>
<keyword evidence="6" id="KW-0238">DNA-binding</keyword>
<evidence type="ECO:0000256" key="1">
    <source>
        <dbReference type="ARBA" id="ARBA00004123"/>
    </source>
</evidence>
<evidence type="ECO:0000313" key="12">
    <source>
        <dbReference type="Proteomes" id="UP001558613"/>
    </source>
</evidence>
<proteinExistence type="predicted"/>
<keyword evidence="12" id="KW-1185">Reference proteome</keyword>
<dbReference type="InterPro" id="IPR052035">
    <property type="entry name" value="ZnF_BED_domain_contain"/>
</dbReference>
<keyword evidence="4" id="KW-0862">Zinc</keyword>
<keyword evidence="5" id="KW-0805">Transcription regulation</keyword>
<dbReference type="PANTHER" id="PTHR46481">
    <property type="entry name" value="ZINC FINGER BED DOMAIN-CONTAINING PROTEIN 4"/>
    <property type="match status" value="1"/>
</dbReference>
<dbReference type="InterPro" id="IPR008906">
    <property type="entry name" value="HATC_C_dom"/>
</dbReference>
<dbReference type="InterPro" id="IPR003656">
    <property type="entry name" value="Znf_BED"/>
</dbReference>
<keyword evidence="2" id="KW-0479">Metal-binding</keyword>
<dbReference type="SUPFAM" id="SSF140996">
    <property type="entry name" value="Hermes dimerisation domain"/>
    <property type="match status" value="1"/>
</dbReference>